<keyword evidence="1" id="KW-0238">DNA-binding</keyword>
<dbReference type="PANTHER" id="PTHR46797:SF1">
    <property type="entry name" value="METHYLPHOSPHONATE SYNTHASE"/>
    <property type="match status" value="1"/>
</dbReference>
<dbReference type="RefSeq" id="WP_230671462.1">
    <property type="nucleotide sequence ID" value="NZ_JAJNAY010000002.1"/>
</dbReference>
<evidence type="ECO:0000259" key="2">
    <source>
        <dbReference type="PROSITE" id="PS50943"/>
    </source>
</evidence>
<sequence>MQKILGTMSFFGANIKTIRQAKGLSQQAFADLFDLSRGVIGAYEEGRSEPKISTLLTVVHHFNLDLDKFLTEPLQAEELTDHTTSEESKLILHQGKSTIHTIENNFTQENNSLQKALANIDLIYEFTENTSLLPNYKTGDFLFLMKSTLLEENPDTLIFLDNGNLKYLSSISKDEQSKKEVYKISGYLSFDKKNILSAILERIELLEQKENKTQNL</sequence>
<dbReference type="Proteomes" id="UP001108025">
    <property type="component" value="Unassembled WGS sequence"/>
</dbReference>
<protein>
    <submittedName>
        <fullName evidence="3">Helix-turn-helix transcriptional regulator</fullName>
    </submittedName>
</protein>
<dbReference type="GO" id="GO:0003677">
    <property type="term" value="F:DNA binding"/>
    <property type="evidence" value="ECO:0007669"/>
    <property type="project" value="UniProtKB-KW"/>
</dbReference>
<dbReference type="InterPro" id="IPR050807">
    <property type="entry name" value="TransReg_Diox_bact_type"/>
</dbReference>
<reference evidence="3" key="1">
    <citation type="submission" date="2021-11" db="EMBL/GenBank/DDBJ databases">
        <title>Description of novel Chryseobacterium species.</title>
        <authorList>
            <person name="Saticioglu I.B."/>
            <person name="Ay H."/>
            <person name="Altun S."/>
            <person name="Duman M."/>
        </authorList>
    </citation>
    <scope>NUCLEOTIDE SEQUENCE</scope>
    <source>
        <strain evidence="3">C-17</strain>
    </source>
</reference>
<dbReference type="InterPro" id="IPR010982">
    <property type="entry name" value="Lambda_DNA-bd_dom_sf"/>
</dbReference>
<dbReference type="InterPro" id="IPR001387">
    <property type="entry name" value="Cro/C1-type_HTH"/>
</dbReference>
<organism evidence="3 4">
    <name type="scientific">Chryseobacterium turcicum</name>
    <dbReference type="NCBI Taxonomy" id="2898076"/>
    <lineage>
        <taxon>Bacteria</taxon>
        <taxon>Pseudomonadati</taxon>
        <taxon>Bacteroidota</taxon>
        <taxon>Flavobacteriia</taxon>
        <taxon>Flavobacteriales</taxon>
        <taxon>Weeksellaceae</taxon>
        <taxon>Chryseobacterium group</taxon>
        <taxon>Chryseobacterium</taxon>
    </lineage>
</organism>
<dbReference type="AlphaFoldDB" id="A0A9Q3YZJ5"/>
<dbReference type="Pfam" id="PF01381">
    <property type="entry name" value="HTH_3"/>
    <property type="match status" value="1"/>
</dbReference>
<comment type="caution">
    <text evidence="3">The sequence shown here is derived from an EMBL/GenBank/DDBJ whole genome shotgun (WGS) entry which is preliminary data.</text>
</comment>
<evidence type="ECO:0000313" key="3">
    <source>
        <dbReference type="EMBL" id="MCD1118530.1"/>
    </source>
</evidence>
<dbReference type="PROSITE" id="PS50943">
    <property type="entry name" value="HTH_CROC1"/>
    <property type="match status" value="1"/>
</dbReference>
<evidence type="ECO:0000313" key="4">
    <source>
        <dbReference type="Proteomes" id="UP001108025"/>
    </source>
</evidence>
<dbReference type="PANTHER" id="PTHR46797">
    <property type="entry name" value="HTH-TYPE TRANSCRIPTIONAL REGULATOR"/>
    <property type="match status" value="1"/>
</dbReference>
<dbReference type="SMART" id="SM00530">
    <property type="entry name" value="HTH_XRE"/>
    <property type="match status" value="1"/>
</dbReference>
<dbReference type="GO" id="GO:0005829">
    <property type="term" value="C:cytosol"/>
    <property type="evidence" value="ECO:0007669"/>
    <property type="project" value="TreeGrafter"/>
</dbReference>
<dbReference type="SUPFAM" id="SSF47413">
    <property type="entry name" value="lambda repressor-like DNA-binding domains"/>
    <property type="match status" value="1"/>
</dbReference>
<accession>A0A9Q3YZJ5</accession>
<proteinExistence type="predicted"/>
<dbReference type="EMBL" id="JAJNAY010000002">
    <property type="protein sequence ID" value="MCD1118530.1"/>
    <property type="molecule type" value="Genomic_DNA"/>
</dbReference>
<gene>
    <name evidence="3" type="ORF">LO744_16875</name>
</gene>
<feature type="domain" description="HTH cro/C1-type" evidence="2">
    <location>
        <begin position="15"/>
        <end position="69"/>
    </location>
</feature>
<dbReference type="GO" id="GO:0003700">
    <property type="term" value="F:DNA-binding transcription factor activity"/>
    <property type="evidence" value="ECO:0007669"/>
    <property type="project" value="TreeGrafter"/>
</dbReference>
<evidence type="ECO:0000256" key="1">
    <source>
        <dbReference type="ARBA" id="ARBA00023125"/>
    </source>
</evidence>
<name>A0A9Q3YZJ5_9FLAO</name>
<keyword evidence="4" id="KW-1185">Reference proteome</keyword>
<dbReference type="CDD" id="cd00093">
    <property type="entry name" value="HTH_XRE"/>
    <property type="match status" value="1"/>
</dbReference>
<dbReference type="Gene3D" id="1.10.260.40">
    <property type="entry name" value="lambda repressor-like DNA-binding domains"/>
    <property type="match status" value="1"/>
</dbReference>